<dbReference type="Proteomes" id="UP000427769">
    <property type="component" value="Chromosome"/>
</dbReference>
<gene>
    <name evidence="2" type="ORF">DSCW_58600</name>
</gene>
<sequence length="477" mass="52421">MTIRHFLLKNQLRSFLMGMTVLWSCNWHCLCAASDTTTIEAPFRPVVDVQTTVAVPVAVSIRKGADGYRLYRDGQPYFIKGVGGRRHLKTAALAGANSLRTWGANDAADILDRAHGMGMTVTLGVWLSHQASDYLDTFYRQRLTDEIQRLLDRHKNHPALLMWALGNEINLEGAGTPEAWQFIDELASRIKAQDPHHPVITVISFDADTADRIATHAPHLDALGINAYGDISKVRAMIDASAFAGPYLVTEWGVDGHWEAERTVWGRPIEPTSQQKVDYHLQRYARDILANSDRCIGSYVFLWGQKQERTPTWYSMFIEQLPGLDRPAAACATVDAMHYSWSGDWPANRAPEVAGMTIDDQPAGSNVILTPGQQFIARVDAVDPENDGLRFIWELMMEPTILGTGGSFEPLPETLGSRIAGNLGNLNLEAPAVSGEYRLYVYVLDTDGRVGTANVPFQVGQLPPAEAAGPANPASGG</sequence>
<dbReference type="InterPro" id="IPR017853">
    <property type="entry name" value="GH"/>
</dbReference>
<dbReference type="InterPro" id="IPR006103">
    <property type="entry name" value="Glyco_hydro_2_cat"/>
</dbReference>
<dbReference type="Pfam" id="PF02836">
    <property type="entry name" value="Glyco_hydro_2_C"/>
    <property type="match status" value="1"/>
</dbReference>
<dbReference type="AlphaFoldDB" id="A0A5K7ZFE7"/>
<dbReference type="GO" id="GO:0004553">
    <property type="term" value="F:hydrolase activity, hydrolyzing O-glycosyl compounds"/>
    <property type="evidence" value="ECO:0007669"/>
    <property type="project" value="InterPro"/>
</dbReference>
<name>A0A5K7ZFE7_9BACT</name>
<dbReference type="RefSeq" id="WP_155307075.1">
    <property type="nucleotide sequence ID" value="NZ_AP021875.1"/>
</dbReference>
<proteinExistence type="predicted"/>
<accession>A0A5K7ZFE7</accession>
<keyword evidence="3" id="KW-1185">Reference proteome</keyword>
<dbReference type="EMBL" id="AP021875">
    <property type="protein sequence ID" value="BBO78443.1"/>
    <property type="molecule type" value="Genomic_DNA"/>
</dbReference>
<evidence type="ECO:0000259" key="1">
    <source>
        <dbReference type="Pfam" id="PF02836"/>
    </source>
</evidence>
<reference evidence="2 3" key="1">
    <citation type="submission" date="2019-11" db="EMBL/GenBank/DDBJ databases">
        <title>Comparative genomics of hydrocarbon-degrading Desulfosarcina strains.</title>
        <authorList>
            <person name="Watanabe M."/>
            <person name="Kojima H."/>
            <person name="Fukui M."/>
        </authorList>
    </citation>
    <scope>NUCLEOTIDE SEQUENCE [LARGE SCALE GENOMIC DNA]</scope>
    <source>
        <strain evidence="2 3">PP31</strain>
    </source>
</reference>
<evidence type="ECO:0000313" key="2">
    <source>
        <dbReference type="EMBL" id="BBO78443.1"/>
    </source>
</evidence>
<dbReference type="KEGG" id="dwd:DSCW_58600"/>
<evidence type="ECO:0000313" key="3">
    <source>
        <dbReference type="Proteomes" id="UP000427769"/>
    </source>
</evidence>
<dbReference type="SUPFAM" id="SSF51445">
    <property type="entry name" value="(Trans)glycosidases"/>
    <property type="match status" value="1"/>
</dbReference>
<dbReference type="Gene3D" id="3.20.20.80">
    <property type="entry name" value="Glycosidases"/>
    <property type="match status" value="1"/>
</dbReference>
<organism evidence="2 3">
    <name type="scientific">Desulfosarcina widdelii</name>
    <dbReference type="NCBI Taxonomy" id="947919"/>
    <lineage>
        <taxon>Bacteria</taxon>
        <taxon>Pseudomonadati</taxon>
        <taxon>Thermodesulfobacteriota</taxon>
        <taxon>Desulfobacteria</taxon>
        <taxon>Desulfobacterales</taxon>
        <taxon>Desulfosarcinaceae</taxon>
        <taxon>Desulfosarcina</taxon>
    </lineage>
</organism>
<dbReference type="GO" id="GO:0005975">
    <property type="term" value="P:carbohydrate metabolic process"/>
    <property type="evidence" value="ECO:0007669"/>
    <property type="project" value="InterPro"/>
</dbReference>
<dbReference type="OrthoDB" id="1205943at2"/>
<protein>
    <recommendedName>
        <fullName evidence="1">Glycoside hydrolase family 2 catalytic domain-containing protein</fullName>
    </recommendedName>
</protein>
<feature type="domain" description="Glycoside hydrolase family 2 catalytic" evidence="1">
    <location>
        <begin position="136"/>
        <end position="214"/>
    </location>
</feature>